<dbReference type="Gene3D" id="3.30.565.10">
    <property type="entry name" value="Histidine kinase-like ATPase, C-terminal domain"/>
    <property type="match status" value="1"/>
</dbReference>
<dbReference type="CDD" id="cd16926">
    <property type="entry name" value="HATPase_MutL-MLH-PMS-like"/>
    <property type="match status" value="1"/>
</dbReference>
<feature type="domain" description="MutL C-terminal dimerisation" evidence="5">
    <location>
        <begin position="625"/>
        <end position="774"/>
    </location>
</feature>
<dbReference type="Pfam" id="PF01119">
    <property type="entry name" value="DNA_mis_repair"/>
    <property type="match status" value="1"/>
</dbReference>
<dbReference type="SUPFAM" id="SSF118116">
    <property type="entry name" value="DNA mismatch repair protein MutL"/>
    <property type="match status" value="1"/>
</dbReference>
<dbReference type="Proteomes" id="UP000769157">
    <property type="component" value="Unassembled WGS sequence"/>
</dbReference>
<reference evidence="7" key="1">
    <citation type="journal article" date="2021" name="Open Biol.">
        <title>Shared evolutionary footprints suggest mitochondrial oxidative damage underlies multiple complex I losses in fungi.</title>
        <authorList>
            <person name="Schikora-Tamarit M.A."/>
            <person name="Marcet-Houben M."/>
            <person name="Nosek J."/>
            <person name="Gabaldon T."/>
        </authorList>
    </citation>
    <scope>NUCLEOTIDE SEQUENCE</scope>
    <source>
        <strain evidence="7">CBS6075</strain>
    </source>
</reference>
<dbReference type="Pfam" id="PF13589">
    <property type="entry name" value="HATPase_c_3"/>
    <property type="match status" value="1"/>
</dbReference>
<dbReference type="InterPro" id="IPR036890">
    <property type="entry name" value="HATPase_C_sf"/>
</dbReference>
<keyword evidence="2" id="KW-0227">DNA damage</keyword>
<dbReference type="CDD" id="cd03484">
    <property type="entry name" value="MutL_Trans_hPMS_2_like"/>
    <property type="match status" value="1"/>
</dbReference>
<feature type="compositionally biased region" description="Acidic residues" evidence="4">
    <location>
        <begin position="417"/>
        <end position="434"/>
    </location>
</feature>
<dbReference type="InterPro" id="IPR014762">
    <property type="entry name" value="DNA_mismatch_repair_CS"/>
</dbReference>
<reference evidence="7" key="2">
    <citation type="submission" date="2021-01" db="EMBL/GenBank/DDBJ databases">
        <authorList>
            <person name="Schikora-Tamarit M.A."/>
        </authorList>
    </citation>
    <scope>NUCLEOTIDE SEQUENCE</scope>
    <source>
        <strain evidence="7">CBS6075</strain>
    </source>
</reference>
<organism evidence="7 8">
    <name type="scientific">Ogataea philodendri</name>
    <dbReference type="NCBI Taxonomy" id="1378263"/>
    <lineage>
        <taxon>Eukaryota</taxon>
        <taxon>Fungi</taxon>
        <taxon>Dikarya</taxon>
        <taxon>Ascomycota</taxon>
        <taxon>Saccharomycotina</taxon>
        <taxon>Pichiomycetes</taxon>
        <taxon>Pichiales</taxon>
        <taxon>Pichiaceae</taxon>
        <taxon>Ogataea</taxon>
    </lineage>
</organism>
<dbReference type="RefSeq" id="XP_046062445.1">
    <property type="nucleotide sequence ID" value="XM_046202583.1"/>
</dbReference>
<dbReference type="FunFam" id="3.30.565.10:FF:000014">
    <property type="entry name" value="Mismatch repair endonuclease pms1, putative"/>
    <property type="match status" value="1"/>
</dbReference>
<comment type="caution">
    <text evidence="7">The sequence shown here is derived from an EMBL/GenBank/DDBJ whole genome shotgun (WGS) entry which is preliminary data.</text>
</comment>
<dbReference type="GO" id="GO:0000710">
    <property type="term" value="P:meiotic mismatch repair"/>
    <property type="evidence" value="ECO:0007669"/>
    <property type="project" value="UniProtKB-ARBA"/>
</dbReference>
<dbReference type="GO" id="GO:0032389">
    <property type="term" value="C:MutLalpha complex"/>
    <property type="evidence" value="ECO:0007669"/>
    <property type="project" value="TreeGrafter"/>
</dbReference>
<dbReference type="SUPFAM" id="SSF54211">
    <property type="entry name" value="Ribosomal protein S5 domain 2-like"/>
    <property type="match status" value="1"/>
</dbReference>
<gene>
    <name evidence="7" type="ORF">OGAPHI_001785</name>
</gene>
<dbReference type="Gene3D" id="3.30.230.10">
    <property type="match status" value="1"/>
</dbReference>
<dbReference type="AlphaFoldDB" id="A0A9P8T7J1"/>
<dbReference type="GO" id="GO:0030983">
    <property type="term" value="F:mismatched DNA binding"/>
    <property type="evidence" value="ECO:0007669"/>
    <property type="project" value="InterPro"/>
</dbReference>
<dbReference type="SMART" id="SM00853">
    <property type="entry name" value="MutL_C"/>
    <property type="match status" value="1"/>
</dbReference>
<evidence type="ECO:0000259" key="5">
    <source>
        <dbReference type="SMART" id="SM00853"/>
    </source>
</evidence>
<dbReference type="InterPro" id="IPR042120">
    <property type="entry name" value="MutL_C_dimsub"/>
</dbReference>
<dbReference type="InterPro" id="IPR014721">
    <property type="entry name" value="Ribsml_uS5_D2-typ_fold_subgr"/>
</dbReference>
<evidence type="ECO:0000313" key="8">
    <source>
        <dbReference type="Proteomes" id="UP000769157"/>
    </source>
</evidence>
<dbReference type="FunFam" id="3.30.1370.100:FF:000001">
    <property type="entry name" value="Mismatch repair endonuclease pms1, putative"/>
    <property type="match status" value="1"/>
</dbReference>
<dbReference type="OrthoDB" id="10263226at2759"/>
<dbReference type="SUPFAM" id="SSF55874">
    <property type="entry name" value="ATPase domain of HSP90 chaperone/DNA topoisomerase II/histidine kinase"/>
    <property type="match status" value="1"/>
</dbReference>
<feature type="compositionally biased region" description="Acidic residues" evidence="4">
    <location>
        <begin position="374"/>
        <end position="401"/>
    </location>
</feature>
<dbReference type="NCBIfam" id="TIGR00585">
    <property type="entry name" value="mutl"/>
    <property type="match status" value="1"/>
</dbReference>
<dbReference type="InterPro" id="IPR037198">
    <property type="entry name" value="MutL_C_sf"/>
</dbReference>
<dbReference type="InterPro" id="IPR020568">
    <property type="entry name" value="Ribosomal_Su5_D2-typ_SF"/>
</dbReference>
<evidence type="ECO:0000256" key="4">
    <source>
        <dbReference type="SAM" id="MobiDB-lite"/>
    </source>
</evidence>
<dbReference type="PROSITE" id="PS00058">
    <property type="entry name" value="DNA_MISMATCH_REPAIR_1"/>
    <property type="match status" value="1"/>
</dbReference>
<name>A0A9P8T7J1_9ASCO</name>
<dbReference type="GO" id="GO:0005524">
    <property type="term" value="F:ATP binding"/>
    <property type="evidence" value="ECO:0007669"/>
    <property type="project" value="InterPro"/>
</dbReference>
<dbReference type="PANTHER" id="PTHR10073">
    <property type="entry name" value="DNA MISMATCH REPAIR PROTEIN MLH, PMS, MUTL"/>
    <property type="match status" value="1"/>
</dbReference>
<dbReference type="InterPro" id="IPR038973">
    <property type="entry name" value="MutL/Mlh/Pms-like"/>
</dbReference>
<evidence type="ECO:0000313" key="7">
    <source>
        <dbReference type="EMBL" id="KAH3668031.1"/>
    </source>
</evidence>
<sequence>MTLTRITRGDAHNITSGQVIIDLATASKELLENSLDAGATQVTVTFKNYGVNSIEVSDNGNGIGQDDFDGLCMKHYTSKLETFEDVASVRTLGFRGEALSSLCAMASVTITTSTKETQPKAHKLEYNQRGKLEKQQIASRTAGTTVLISDIFKNLPVRKTDLAKNARREFQKAITLLQSYALINTGVRLVLQHVDARGKKSMVLATTGSKELKNNVLSVFGANGMVGLEPVNMELNVSAKFRLKNSSIELRVHGFVSNCSFGKGRSSTDRQFWFINKRPVKLPHFSKAITEVYKSFNHLQCPVILLDIELDPQFVDVNVTPDKRTIFLHSETVIVEAVKEKMTEIFSEQDTSIPKSRLATERKESKWLQRDEQEQQGEEEQEPEQEHDDDPDEEQADDSAVDETVQAGASKSPQDLSADEPQSELPEELSEEMDGVAADSPPPPEYDQPEDVIFEKVTELVSQDRRAKRTIADLVTIHKASPEPQEPVEDADTTQLATSAHVVTETDASDVSLSDESTSNISMLRTVLDEATSPLSTNTCNHEHSPLFVSPVREKSTKVNQRVTESLHHTESSVLVNADSFRVKRPKLGQDPTKNRNIDDISDEIDAERKLTLSVSKKDFLAMKVIGQFNLGFILVTKTDKSGTHLFIIDQHASDEKYNFERFQTETVFNNQPLVVHQPLELNVLDELAVMNHLQVFEKNGFGLVVDEDLDPGHRIKLVSLPYSKDTTFDLSDLDELIHLVKEHQGKGVLRPSKVRAMFAMRACRSSIMIGKPLNHKTMAKVVTNLSTLDKPWNCPHGRPTMRHLIELKNWATFNKDYET</sequence>
<accession>A0A9P8T7J1</accession>
<dbReference type="PANTHER" id="PTHR10073:SF52">
    <property type="entry name" value="MISMATCH REPAIR ENDONUCLEASE PMS2"/>
    <property type="match status" value="1"/>
</dbReference>
<comment type="similarity">
    <text evidence="1">Belongs to the DNA mismatch repair MutL/HexB family.</text>
</comment>
<dbReference type="InterPro" id="IPR002099">
    <property type="entry name" value="MutL/Mlh/PMS"/>
</dbReference>
<evidence type="ECO:0000259" key="6">
    <source>
        <dbReference type="SMART" id="SM01340"/>
    </source>
</evidence>
<dbReference type="InterPro" id="IPR014790">
    <property type="entry name" value="MutL_C"/>
</dbReference>
<evidence type="ECO:0000256" key="2">
    <source>
        <dbReference type="ARBA" id="ARBA00022763"/>
    </source>
</evidence>
<dbReference type="Gene3D" id="3.30.1540.20">
    <property type="entry name" value="MutL, C-terminal domain, dimerisation subdomain"/>
    <property type="match status" value="2"/>
</dbReference>
<dbReference type="GO" id="GO:0140664">
    <property type="term" value="F:ATP-dependent DNA damage sensor activity"/>
    <property type="evidence" value="ECO:0007669"/>
    <property type="project" value="InterPro"/>
</dbReference>
<protein>
    <recommendedName>
        <fullName evidence="3">DNA mismatch repair protein PMS1</fullName>
    </recommendedName>
</protein>
<evidence type="ECO:0000256" key="3">
    <source>
        <dbReference type="ARBA" id="ARBA00070941"/>
    </source>
</evidence>
<dbReference type="EMBL" id="JAEUBE010000158">
    <property type="protein sequence ID" value="KAH3668031.1"/>
    <property type="molecule type" value="Genomic_DNA"/>
</dbReference>
<evidence type="ECO:0000256" key="1">
    <source>
        <dbReference type="ARBA" id="ARBA00006082"/>
    </source>
</evidence>
<dbReference type="GO" id="GO:0016887">
    <property type="term" value="F:ATP hydrolysis activity"/>
    <property type="evidence" value="ECO:0007669"/>
    <property type="project" value="InterPro"/>
</dbReference>
<dbReference type="Pfam" id="PF08676">
    <property type="entry name" value="MutL_C"/>
    <property type="match status" value="1"/>
</dbReference>
<feature type="compositionally biased region" description="Basic and acidic residues" evidence="4">
    <location>
        <begin position="358"/>
        <end position="373"/>
    </location>
</feature>
<dbReference type="GeneID" id="70233752"/>
<keyword evidence="8" id="KW-1185">Reference proteome</keyword>
<feature type="region of interest" description="Disordered" evidence="4">
    <location>
        <begin position="348"/>
        <end position="449"/>
    </location>
</feature>
<proteinExistence type="inferred from homology"/>
<dbReference type="SMART" id="SM01340">
    <property type="entry name" value="DNA_mis_repair"/>
    <property type="match status" value="1"/>
</dbReference>
<feature type="domain" description="DNA mismatch repair protein S5" evidence="6">
    <location>
        <begin position="216"/>
        <end position="347"/>
    </location>
</feature>
<dbReference type="InterPro" id="IPR013507">
    <property type="entry name" value="DNA_mismatch_S5_2-like"/>
</dbReference>